<accession>A0ABD3FTS5</accession>
<organism evidence="2 3">
    <name type="scientific">Phytophthora oleae</name>
    <dbReference type="NCBI Taxonomy" id="2107226"/>
    <lineage>
        <taxon>Eukaryota</taxon>
        <taxon>Sar</taxon>
        <taxon>Stramenopiles</taxon>
        <taxon>Oomycota</taxon>
        <taxon>Peronosporomycetes</taxon>
        <taxon>Peronosporales</taxon>
        <taxon>Peronosporaceae</taxon>
        <taxon>Phytophthora</taxon>
    </lineage>
</organism>
<evidence type="ECO:0000256" key="1">
    <source>
        <dbReference type="SAM" id="MobiDB-lite"/>
    </source>
</evidence>
<proteinExistence type="predicted"/>
<protein>
    <submittedName>
        <fullName evidence="2">Uncharacterized protein</fullName>
    </submittedName>
</protein>
<reference evidence="2 3" key="1">
    <citation type="submission" date="2024-09" db="EMBL/GenBank/DDBJ databases">
        <title>Genome sequencing and assembly of Phytophthora oleae, isolate VK10A, causative agent of rot of olive drupes.</title>
        <authorList>
            <person name="Conti Taguali S."/>
            <person name="Riolo M."/>
            <person name="La Spada F."/>
            <person name="Cacciola S.O."/>
            <person name="Dionisio G."/>
        </authorList>
    </citation>
    <scope>NUCLEOTIDE SEQUENCE [LARGE SCALE GENOMIC DNA]</scope>
    <source>
        <strain evidence="2 3">VK10A</strain>
    </source>
</reference>
<evidence type="ECO:0000313" key="3">
    <source>
        <dbReference type="Proteomes" id="UP001632037"/>
    </source>
</evidence>
<dbReference type="EMBL" id="JBIMZQ010000007">
    <property type="protein sequence ID" value="KAL3670123.1"/>
    <property type="molecule type" value="Genomic_DNA"/>
</dbReference>
<feature type="compositionally biased region" description="Polar residues" evidence="1">
    <location>
        <begin position="17"/>
        <end position="39"/>
    </location>
</feature>
<keyword evidence="3" id="KW-1185">Reference proteome</keyword>
<feature type="region of interest" description="Disordered" evidence="1">
    <location>
        <begin position="17"/>
        <end position="49"/>
    </location>
</feature>
<gene>
    <name evidence="2" type="ORF">V7S43_004438</name>
</gene>
<evidence type="ECO:0000313" key="2">
    <source>
        <dbReference type="EMBL" id="KAL3670123.1"/>
    </source>
</evidence>
<comment type="caution">
    <text evidence="2">The sequence shown here is derived from an EMBL/GenBank/DDBJ whole genome shotgun (WGS) entry which is preliminary data.</text>
</comment>
<sequence>MTPLELFIQKHLQKIQASAKKSTRPTLSASTQRKMQSKMSAEEEAEERYFRTTSMGVTAACTTDTPSGKTTTTLCTTNDSFFGVLSSEFKQWGIC</sequence>
<dbReference type="AlphaFoldDB" id="A0ABD3FTS5"/>
<name>A0ABD3FTS5_9STRA</name>
<dbReference type="Proteomes" id="UP001632037">
    <property type="component" value="Unassembled WGS sequence"/>
</dbReference>